<gene>
    <name evidence="2" type="ORF">MATL_G00197150</name>
</gene>
<feature type="compositionally biased region" description="Polar residues" evidence="1">
    <location>
        <begin position="41"/>
        <end position="70"/>
    </location>
</feature>
<keyword evidence="3" id="KW-1185">Reference proteome</keyword>
<sequence length="138" mass="14769">MFLCGPMPGQERFRGNDPQDPNAYGYPSTGPPPPGFKPDYTESSSGYGNYTGSQGTSNEYGFRNEFTQPHHTGRRSNVGGFWSGMGTGGVLGYLFGSQRRQPTMSTGNSGFSWKSGTMKAPVSTGTRTASGFGGTKRR</sequence>
<dbReference type="EMBL" id="JAFDVH010000017">
    <property type="protein sequence ID" value="KAG7461998.1"/>
    <property type="molecule type" value="Genomic_DNA"/>
</dbReference>
<reference evidence="2" key="1">
    <citation type="submission" date="2021-01" db="EMBL/GenBank/DDBJ databases">
        <authorList>
            <person name="Zahm M."/>
            <person name="Roques C."/>
            <person name="Cabau C."/>
            <person name="Klopp C."/>
            <person name="Donnadieu C."/>
            <person name="Jouanno E."/>
            <person name="Lampietro C."/>
            <person name="Louis A."/>
            <person name="Herpin A."/>
            <person name="Echchiki A."/>
            <person name="Berthelot C."/>
            <person name="Parey E."/>
            <person name="Roest-Crollius H."/>
            <person name="Braasch I."/>
            <person name="Postlethwait J."/>
            <person name="Bobe J."/>
            <person name="Montfort J."/>
            <person name="Bouchez O."/>
            <person name="Begum T."/>
            <person name="Mejri S."/>
            <person name="Adams A."/>
            <person name="Chen W.-J."/>
            <person name="Guiguen Y."/>
        </authorList>
    </citation>
    <scope>NUCLEOTIDE SEQUENCE</scope>
    <source>
        <strain evidence="2">YG-15Mar2019-1</strain>
        <tissue evidence="2">Brain</tissue>
    </source>
</reference>
<accession>A0A9D3PKC3</accession>
<evidence type="ECO:0000313" key="3">
    <source>
        <dbReference type="Proteomes" id="UP001046870"/>
    </source>
</evidence>
<dbReference type="GO" id="GO:0005789">
    <property type="term" value="C:endoplasmic reticulum membrane"/>
    <property type="evidence" value="ECO:0007669"/>
    <property type="project" value="InterPro"/>
</dbReference>
<evidence type="ECO:0008006" key="4">
    <source>
        <dbReference type="Google" id="ProtNLM"/>
    </source>
</evidence>
<evidence type="ECO:0000256" key="1">
    <source>
        <dbReference type="SAM" id="MobiDB-lite"/>
    </source>
</evidence>
<feature type="region of interest" description="Disordered" evidence="1">
    <location>
        <begin position="1"/>
        <end position="79"/>
    </location>
</feature>
<comment type="caution">
    <text evidence="2">The sequence shown here is derived from an EMBL/GenBank/DDBJ whole genome shotgun (WGS) entry which is preliminary data.</text>
</comment>
<evidence type="ECO:0000313" key="2">
    <source>
        <dbReference type="EMBL" id="KAG7461998.1"/>
    </source>
</evidence>
<feature type="region of interest" description="Disordered" evidence="1">
    <location>
        <begin position="102"/>
        <end position="138"/>
    </location>
</feature>
<organism evidence="2 3">
    <name type="scientific">Megalops atlanticus</name>
    <name type="common">Tarpon</name>
    <name type="synonym">Clupea gigantea</name>
    <dbReference type="NCBI Taxonomy" id="7932"/>
    <lineage>
        <taxon>Eukaryota</taxon>
        <taxon>Metazoa</taxon>
        <taxon>Chordata</taxon>
        <taxon>Craniata</taxon>
        <taxon>Vertebrata</taxon>
        <taxon>Euteleostomi</taxon>
        <taxon>Actinopterygii</taxon>
        <taxon>Neopterygii</taxon>
        <taxon>Teleostei</taxon>
        <taxon>Elopiformes</taxon>
        <taxon>Megalopidae</taxon>
        <taxon>Megalops</taxon>
    </lineage>
</organism>
<dbReference type="Pfam" id="PF06682">
    <property type="entry name" value="SARAF"/>
    <property type="match status" value="1"/>
</dbReference>
<dbReference type="Proteomes" id="UP001046870">
    <property type="component" value="Chromosome 17"/>
</dbReference>
<dbReference type="InterPro" id="IPR009567">
    <property type="entry name" value="SARAF"/>
</dbReference>
<name>A0A9D3PKC3_MEGAT</name>
<feature type="compositionally biased region" description="Polar residues" evidence="1">
    <location>
        <begin position="102"/>
        <end position="115"/>
    </location>
</feature>
<protein>
    <recommendedName>
        <fullName evidence="4">Store-operated calcium entry-associated regulatory factor</fullName>
    </recommendedName>
</protein>
<dbReference type="GO" id="GO:2001256">
    <property type="term" value="P:regulation of store-operated calcium entry"/>
    <property type="evidence" value="ECO:0007669"/>
    <property type="project" value="InterPro"/>
</dbReference>
<proteinExistence type="predicted"/>
<dbReference type="AlphaFoldDB" id="A0A9D3PKC3"/>